<feature type="domain" description="Putative regulatory protein FmdB zinc ribbon" evidence="2">
    <location>
        <begin position="1"/>
        <end position="44"/>
    </location>
</feature>
<feature type="region of interest" description="Disordered" evidence="1">
    <location>
        <begin position="50"/>
        <end position="98"/>
    </location>
</feature>
<dbReference type="PANTHER" id="PTHR34404">
    <property type="entry name" value="REGULATORY PROTEIN, FMDB FAMILY"/>
    <property type="match status" value="1"/>
</dbReference>
<dbReference type="SMART" id="SM00834">
    <property type="entry name" value="CxxC_CXXC_SSSS"/>
    <property type="match status" value="1"/>
</dbReference>
<evidence type="ECO:0000256" key="1">
    <source>
        <dbReference type="SAM" id="MobiDB-lite"/>
    </source>
</evidence>
<dbReference type="NCBIfam" id="TIGR02605">
    <property type="entry name" value="CxxC_CxxC_SSSS"/>
    <property type="match status" value="1"/>
</dbReference>
<dbReference type="Pfam" id="PF09723">
    <property type="entry name" value="Zn_ribbon_8"/>
    <property type="match status" value="1"/>
</dbReference>
<dbReference type="PANTHER" id="PTHR34404:SF2">
    <property type="entry name" value="CONSERVED SERINE RICH PROTEIN"/>
    <property type="match status" value="1"/>
</dbReference>
<protein>
    <recommendedName>
        <fullName evidence="2">Putative regulatory protein FmdB zinc ribbon domain-containing protein</fullName>
    </recommendedName>
</protein>
<gene>
    <name evidence="3" type="ORF">METZ01_LOCUS414117</name>
</gene>
<reference evidence="3" key="1">
    <citation type="submission" date="2018-05" db="EMBL/GenBank/DDBJ databases">
        <authorList>
            <person name="Lanie J.A."/>
            <person name="Ng W.-L."/>
            <person name="Kazmierczak K.M."/>
            <person name="Andrzejewski T.M."/>
            <person name="Davidsen T.M."/>
            <person name="Wayne K.J."/>
            <person name="Tettelin H."/>
            <person name="Glass J.I."/>
            <person name="Rusch D."/>
            <person name="Podicherti R."/>
            <person name="Tsui H.-C.T."/>
            <person name="Winkler M.E."/>
        </authorList>
    </citation>
    <scope>NUCLEOTIDE SEQUENCE</scope>
</reference>
<dbReference type="AlphaFoldDB" id="A0A382WRC2"/>
<dbReference type="EMBL" id="UINC01161843">
    <property type="protein sequence ID" value="SVD61263.1"/>
    <property type="molecule type" value="Genomic_DNA"/>
</dbReference>
<accession>A0A382WRC2</accession>
<dbReference type="InterPro" id="IPR013429">
    <property type="entry name" value="Regulatory_FmdB_Zinc_ribbon"/>
</dbReference>
<proteinExistence type="predicted"/>
<evidence type="ECO:0000259" key="2">
    <source>
        <dbReference type="SMART" id="SM00834"/>
    </source>
</evidence>
<evidence type="ECO:0000313" key="3">
    <source>
        <dbReference type="EMBL" id="SVD61263.1"/>
    </source>
</evidence>
<feature type="compositionally biased region" description="Basic and acidic residues" evidence="1">
    <location>
        <begin position="60"/>
        <end position="86"/>
    </location>
</feature>
<organism evidence="3">
    <name type="scientific">marine metagenome</name>
    <dbReference type="NCBI Taxonomy" id="408172"/>
    <lineage>
        <taxon>unclassified sequences</taxon>
        <taxon>metagenomes</taxon>
        <taxon>ecological metagenomes</taxon>
    </lineage>
</organism>
<name>A0A382WRC2_9ZZZZ</name>
<sequence length="98" mass="11319">MPTYDYICAECGDRFEYFQSMTSAALTRKPSCERDHCSVKRMISGGSGVIFKGSGFYQTDYKKNGKPEKTDTEKKDETETGKPKDDKKKRRKRQNESR</sequence>
<feature type="compositionally biased region" description="Basic residues" evidence="1">
    <location>
        <begin position="87"/>
        <end position="98"/>
    </location>
</feature>